<keyword evidence="1" id="KW-0472">Membrane</keyword>
<dbReference type="EMBL" id="JBEZVE010000007">
    <property type="protein sequence ID" value="MEU3781765.1"/>
    <property type="molecule type" value="Genomic_DNA"/>
</dbReference>
<reference evidence="2 3" key="1">
    <citation type="submission" date="2024-06" db="EMBL/GenBank/DDBJ databases">
        <title>The Natural Products Discovery Center: Release of the First 8490 Sequenced Strains for Exploring Actinobacteria Biosynthetic Diversity.</title>
        <authorList>
            <person name="Kalkreuter E."/>
            <person name="Kautsar S.A."/>
            <person name="Yang D."/>
            <person name="Bader C.D."/>
            <person name="Teijaro C.N."/>
            <person name="Fluegel L."/>
            <person name="Davis C.M."/>
            <person name="Simpson J.R."/>
            <person name="Lauterbach L."/>
            <person name="Steele A.D."/>
            <person name="Gui C."/>
            <person name="Meng S."/>
            <person name="Li G."/>
            <person name="Viehrig K."/>
            <person name="Ye F."/>
            <person name="Su P."/>
            <person name="Kiefer A.F."/>
            <person name="Nichols A."/>
            <person name="Cepeda A.J."/>
            <person name="Yan W."/>
            <person name="Fan B."/>
            <person name="Jiang Y."/>
            <person name="Adhikari A."/>
            <person name="Zheng C.-J."/>
            <person name="Schuster L."/>
            <person name="Cowan T.M."/>
            <person name="Smanski M.J."/>
            <person name="Chevrette M.G."/>
            <person name="De Carvalho L.P.S."/>
            <person name="Shen B."/>
        </authorList>
    </citation>
    <scope>NUCLEOTIDE SEQUENCE [LARGE SCALE GENOMIC DNA]</scope>
    <source>
        <strain evidence="2 3">NPDC033843</strain>
    </source>
</reference>
<name>A0ABV2ZGT7_9ACTN</name>
<keyword evidence="3" id="KW-1185">Reference proteome</keyword>
<evidence type="ECO:0000256" key="1">
    <source>
        <dbReference type="SAM" id="Phobius"/>
    </source>
</evidence>
<sequence length="110" mass="11967">MSTGSTPATHAATTAPAVRHGWHKLLFGLFLLGRATRIPAALDGTTGATPSGWWYVVWEVLALVLAAFAVSEWEILNAASWRMSVSQWVCMVIFHIGLTGFLISVMVRLL</sequence>
<feature type="transmembrane region" description="Helical" evidence="1">
    <location>
        <begin position="88"/>
        <end position="107"/>
    </location>
</feature>
<organism evidence="2 3">
    <name type="scientific">Streptomyces sp. 900129855</name>
    <dbReference type="NCBI Taxonomy" id="3155129"/>
    <lineage>
        <taxon>Bacteria</taxon>
        <taxon>Bacillati</taxon>
        <taxon>Actinomycetota</taxon>
        <taxon>Actinomycetes</taxon>
        <taxon>Kitasatosporales</taxon>
        <taxon>Streptomycetaceae</taxon>
        <taxon>Streptomyces</taxon>
    </lineage>
</organism>
<keyword evidence="1" id="KW-1133">Transmembrane helix</keyword>
<proteinExistence type="predicted"/>
<feature type="transmembrane region" description="Helical" evidence="1">
    <location>
        <begin position="52"/>
        <end position="76"/>
    </location>
</feature>
<protein>
    <submittedName>
        <fullName evidence="2">Uncharacterized protein</fullName>
    </submittedName>
</protein>
<comment type="caution">
    <text evidence="2">The sequence shown here is derived from an EMBL/GenBank/DDBJ whole genome shotgun (WGS) entry which is preliminary data.</text>
</comment>
<evidence type="ECO:0000313" key="2">
    <source>
        <dbReference type="EMBL" id="MEU3781765.1"/>
    </source>
</evidence>
<dbReference type="Proteomes" id="UP001550739">
    <property type="component" value="Unassembled WGS sequence"/>
</dbReference>
<keyword evidence="1" id="KW-0812">Transmembrane</keyword>
<accession>A0ABV2ZGT7</accession>
<evidence type="ECO:0000313" key="3">
    <source>
        <dbReference type="Proteomes" id="UP001550739"/>
    </source>
</evidence>
<dbReference type="RefSeq" id="WP_334582207.1">
    <property type="nucleotide sequence ID" value="NZ_JBEZVE010000007.1"/>
</dbReference>
<gene>
    <name evidence="2" type="ORF">AB0E89_14440</name>
</gene>